<dbReference type="Proteomes" id="UP001341840">
    <property type="component" value="Unassembled WGS sequence"/>
</dbReference>
<evidence type="ECO:0000313" key="4">
    <source>
        <dbReference type="Proteomes" id="UP001341840"/>
    </source>
</evidence>
<reference evidence="3 4" key="1">
    <citation type="journal article" date="2023" name="Plants (Basel)">
        <title>Bridging the Gap: Combining Genomics and Transcriptomics Approaches to Understand Stylosanthes scabra, an Orphan Legume from the Brazilian Caatinga.</title>
        <authorList>
            <person name="Ferreira-Neto J.R.C."/>
            <person name="da Silva M.D."/>
            <person name="Binneck E."/>
            <person name="de Melo N.F."/>
            <person name="da Silva R.H."/>
            <person name="de Melo A.L.T.M."/>
            <person name="Pandolfi V."/>
            <person name="Bustamante F.O."/>
            <person name="Brasileiro-Vidal A.C."/>
            <person name="Benko-Iseppon A.M."/>
        </authorList>
    </citation>
    <scope>NUCLEOTIDE SEQUENCE [LARGE SCALE GENOMIC DNA]</scope>
    <source>
        <tissue evidence="3">Leaves</tissue>
    </source>
</reference>
<protein>
    <submittedName>
        <fullName evidence="3">Uncharacterized protein</fullName>
    </submittedName>
</protein>
<keyword evidence="4" id="KW-1185">Reference proteome</keyword>
<keyword evidence="2" id="KW-1133">Transmembrane helix</keyword>
<evidence type="ECO:0000313" key="3">
    <source>
        <dbReference type="EMBL" id="MED6164868.1"/>
    </source>
</evidence>
<feature type="transmembrane region" description="Helical" evidence="2">
    <location>
        <begin position="86"/>
        <end position="104"/>
    </location>
</feature>
<accession>A0ABU6UZ07</accession>
<proteinExistence type="predicted"/>
<dbReference type="EMBL" id="JASCZI010122897">
    <property type="protein sequence ID" value="MED6164868.1"/>
    <property type="molecule type" value="Genomic_DNA"/>
</dbReference>
<name>A0ABU6UZ07_9FABA</name>
<keyword evidence="2" id="KW-0812">Transmembrane</keyword>
<organism evidence="3 4">
    <name type="scientific">Stylosanthes scabra</name>
    <dbReference type="NCBI Taxonomy" id="79078"/>
    <lineage>
        <taxon>Eukaryota</taxon>
        <taxon>Viridiplantae</taxon>
        <taxon>Streptophyta</taxon>
        <taxon>Embryophyta</taxon>
        <taxon>Tracheophyta</taxon>
        <taxon>Spermatophyta</taxon>
        <taxon>Magnoliopsida</taxon>
        <taxon>eudicotyledons</taxon>
        <taxon>Gunneridae</taxon>
        <taxon>Pentapetalae</taxon>
        <taxon>rosids</taxon>
        <taxon>fabids</taxon>
        <taxon>Fabales</taxon>
        <taxon>Fabaceae</taxon>
        <taxon>Papilionoideae</taxon>
        <taxon>50 kb inversion clade</taxon>
        <taxon>dalbergioids sensu lato</taxon>
        <taxon>Dalbergieae</taxon>
        <taxon>Pterocarpus clade</taxon>
        <taxon>Stylosanthes</taxon>
    </lineage>
</organism>
<evidence type="ECO:0000256" key="1">
    <source>
        <dbReference type="SAM" id="MobiDB-lite"/>
    </source>
</evidence>
<sequence>MACTKQTDKCTRTDPNAPPAPPRLSQMPVEAWFKEEDERVAYRERLSVMEILVPGSGVSRVLATRGCSGATTVSLYARARLTYPRIILWYFPCAAVAVFTTISLRDTLRANGTGAFQFSFNLGGREYMLTLQHLADAWGLRNEGATFRSSSNPHGTWNEFNKLEAARALNLGPAAGGKYPISWMTTTHRLLLYMVSYVLLPRKRNHENAMEEDLPIVWAMAQEK</sequence>
<comment type="caution">
    <text evidence="3">The sequence shown here is derived from an EMBL/GenBank/DDBJ whole genome shotgun (WGS) entry which is preliminary data.</text>
</comment>
<evidence type="ECO:0000256" key="2">
    <source>
        <dbReference type="SAM" id="Phobius"/>
    </source>
</evidence>
<keyword evidence="2" id="KW-0472">Membrane</keyword>
<feature type="region of interest" description="Disordered" evidence="1">
    <location>
        <begin position="1"/>
        <end position="25"/>
    </location>
</feature>
<gene>
    <name evidence="3" type="ORF">PIB30_094250</name>
</gene>
<feature type="compositionally biased region" description="Basic and acidic residues" evidence="1">
    <location>
        <begin position="1"/>
        <end position="12"/>
    </location>
</feature>